<feature type="domain" description="AMP-dependent synthetase/ligase" evidence="1">
    <location>
        <begin position="24"/>
        <end position="89"/>
    </location>
</feature>
<dbReference type="Pfam" id="PF00501">
    <property type="entry name" value="AMP-binding"/>
    <property type="match status" value="1"/>
</dbReference>
<keyword evidence="3" id="KW-1185">Reference proteome</keyword>
<accession>A0AA41Q7J1</accession>
<evidence type="ECO:0000313" key="2">
    <source>
        <dbReference type="EMBL" id="MCF2532687.1"/>
    </source>
</evidence>
<dbReference type="Proteomes" id="UP001165378">
    <property type="component" value="Unassembled WGS sequence"/>
</dbReference>
<dbReference type="InterPro" id="IPR042099">
    <property type="entry name" value="ANL_N_sf"/>
</dbReference>
<dbReference type="RefSeq" id="WP_235057460.1">
    <property type="nucleotide sequence ID" value="NZ_JAKFHA010000037.1"/>
</dbReference>
<comment type="caution">
    <text evidence="2">The sequence shown here is derived from an EMBL/GenBank/DDBJ whole genome shotgun (WGS) entry which is preliminary data.</text>
</comment>
<organism evidence="2 3">
    <name type="scientific">Yinghuangia soli</name>
    <dbReference type="NCBI Taxonomy" id="2908204"/>
    <lineage>
        <taxon>Bacteria</taxon>
        <taxon>Bacillati</taxon>
        <taxon>Actinomycetota</taxon>
        <taxon>Actinomycetes</taxon>
        <taxon>Kitasatosporales</taxon>
        <taxon>Streptomycetaceae</taxon>
        <taxon>Yinghuangia</taxon>
    </lineage>
</organism>
<sequence>MPETPVSLLRAAMAADATRPFTTFYDDATGERVELSVATFDNWVAKTANLLQDDLGAEPGQRLALLLPAHWQAQVWLMASWAVGLVVVPDGDPAGADLVVSGPDTLDAARACGGERVALSLRPMGARFTEVPAGFLDYAAEVAGHGDRFVPYVPVGADAEALELDGRTRTAAEVGQAGADAAAEWGLTSGDRLLSALPFTREGGLRAGLLAPLAAAVPVVLCRNLEQIDESALERRISTERVTRTITDSEG</sequence>
<dbReference type="NCBIfam" id="TIGR03089">
    <property type="entry name" value="TIGR03089 family protein"/>
    <property type="match status" value="1"/>
</dbReference>
<evidence type="ECO:0000313" key="3">
    <source>
        <dbReference type="Proteomes" id="UP001165378"/>
    </source>
</evidence>
<protein>
    <submittedName>
        <fullName evidence="2">TIGR03089 family protein</fullName>
    </submittedName>
</protein>
<dbReference type="InterPro" id="IPR017523">
    <property type="entry name" value="Rv3268"/>
</dbReference>
<reference evidence="2" key="1">
    <citation type="submission" date="2022-01" db="EMBL/GenBank/DDBJ databases">
        <title>Genome-Based Taxonomic Classification of the Phylum Actinobacteria.</title>
        <authorList>
            <person name="Gao Y."/>
        </authorList>
    </citation>
    <scope>NUCLEOTIDE SEQUENCE</scope>
    <source>
        <strain evidence="2">KLBMP 8922</strain>
    </source>
</reference>
<evidence type="ECO:0000259" key="1">
    <source>
        <dbReference type="Pfam" id="PF00501"/>
    </source>
</evidence>
<dbReference type="EMBL" id="JAKFHA010000037">
    <property type="protein sequence ID" value="MCF2532687.1"/>
    <property type="molecule type" value="Genomic_DNA"/>
</dbReference>
<dbReference type="AlphaFoldDB" id="A0AA41Q7J1"/>
<dbReference type="InterPro" id="IPR000873">
    <property type="entry name" value="AMP-dep_synth/lig_dom"/>
</dbReference>
<gene>
    <name evidence="2" type="ORF">LZ495_36515</name>
</gene>
<dbReference type="Gene3D" id="3.40.50.12780">
    <property type="entry name" value="N-terminal domain of ligase-like"/>
    <property type="match status" value="1"/>
</dbReference>
<dbReference type="SUPFAM" id="SSF56801">
    <property type="entry name" value="Acetyl-CoA synthetase-like"/>
    <property type="match status" value="1"/>
</dbReference>
<name>A0AA41Q7J1_9ACTN</name>
<proteinExistence type="predicted"/>